<evidence type="ECO:0000256" key="5">
    <source>
        <dbReference type="ARBA" id="ARBA00023239"/>
    </source>
</evidence>
<sequence>MASDDSATGPRPLDPDEIEAARPTLPLWEWGDGVIRRSVEAPSFPAAIDFVRRVAEVAERRDHHPDIDIRWRTVTLALSTHSAGGLTVLDLESAREYDSLAPEPSV</sequence>
<dbReference type="CDD" id="cd00488">
    <property type="entry name" value="PCD_DCoH"/>
    <property type="match status" value="1"/>
</dbReference>
<proteinExistence type="inferred from homology"/>
<dbReference type="RefSeq" id="WP_328858448.1">
    <property type="nucleotide sequence ID" value="NZ_CP108021.1"/>
</dbReference>
<evidence type="ECO:0000313" key="6">
    <source>
        <dbReference type="EMBL" id="WUM21358.1"/>
    </source>
</evidence>
<dbReference type="AlphaFoldDB" id="A0AAU4K5Y9"/>
<reference evidence="6 7" key="1">
    <citation type="submission" date="2022-10" db="EMBL/GenBank/DDBJ databases">
        <title>The complete genomes of actinobacterial strains from the NBC collection.</title>
        <authorList>
            <person name="Joergensen T.S."/>
            <person name="Alvarez Arevalo M."/>
            <person name="Sterndorff E.B."/>
            <person name="Faurdal D."/>
            <person name="Vuksanovic O."/>
            <person name="Mourched A.-S."/>
            <person name="Charusanti P."/>
            <person name="Shaw S."/>
            <person name="Blin K."/>
            <person name="Weber T."/>
        </authorList>
    </citation>
    <scope>NUCLEOTIDE SEQUENCE [LARGE SCALE GENOMIC DNA]</scope>
    <source>
        <strain evidence="6 7">NBC_00319</strain>
    </source>
</reference>
<dbReference type="Proteomes" id="UP001432128">
    <property type="component" value="Chromosome"/>
</dbReference>
<dbReference type="KEGG" id="whr:OG579_06085"/>
<dbReference type="Pfam" id="PF01329">
    <property type="entry name" value="Pterin_4a"/>
    <property type="match status" value="1"/>
</dbReference>
<dbReference type="InterPro" id="IPR001533">
    <property type="entry name" value="Pterin_deHydtase"/>
</dbReference>
<comment type="similarity">
    <text evidence="2">Belongs to the pterin-4-alpha-carbinolamine dehydratase family.</text>
</comment>
<evidence type="ECO:0000256" key="4">
    <source>
        <dbReference type="ARBA" id="ARBA00021735"/>
    </source>
</evidence>
<organism evidence="6 7">
    <name type="scientific">Williamsia herbipolensis</name>
    <dbReference type="NCBI Taxonomy" id="1603258"/>
    <lineage>
        <taxon>Bacteria</taxon>
        <taxon>Bacillati</taxon>
        <taxon>Actinomycetota</taxon>
        <taxon>Actinomycetes</taxon>
        <taxon>Mycobacteriales</taxon>
        <taxon>Nocardiaceae</taxon>
        <taxon>Williamsia</taxon>
    </lineage>
</organism>
<dbReference type="PANTHER" id="PTHR12599:SF0">
    <property type="entry name" value="PTERIN-4-ALPHA-CARBINOLAMINE DEHYDRATASE"/>
    <property type="match status" value="1"/>
</dbReference>
<evidence type="ECO:0000256" key="3">
    <source>
        <dbReference type="ARBA" id="ARBA00013252"/>
    </source>
</evidence>
<comment type="catalytic activity">
    <reaction evidence="1">
        <text>(4aS,6R)-4a-hydroxy-L-erythro-5,6,7,8-tetrahydrobiopterin = (6R)-L-erythro-6,7-dihydrobiopterin + H2O</text>
        <dbReference type="Rhea" id="RHEA:11920"/>
        <dbReference type="ChEBI" id="CHEBI:15377"/>
        <dbReference type="ChEBI" id="CHEBI:15642"/>
        <dbReference type="ChEBI" id="CHEBI:43120"/>
        <dbReference type="EC" id="4.2.1.96"/>
    </reaction>
</comment>
<keyword evidence="7" id="KW-1185">Reference proteome</keyword>
<dbReference type="EC" id="4.2.1.96" evidence="3"/>
<evidence type="ECO:0000313" key="7">
    <source>
        <dbReference type="Proteomes" id="UP001432128"/>
    </source>
</evidence>
<dbReference type="GO" id="GO:0006729">
    <property type="term" value="P:tetrahydrobiopterin biosynthetic process"/>
    <property type="evidence" value="ECO:0007669"/>
    <property type="project" value="InterPro"/>
</dbReference>
<dbReference type="EMBL" id="CP108021">
    <property type="protein sequence ID" value="WUM21358.1"/>
    <property type="molecule type" value="Genomic_DNA"/>
</dbReference>
<protein>
    <recommendedName>
        <fullName evidence="4">Putative pterin-4-alpha-carbinolamine dehydratase</fullName>
        <ecNumber evidence="3">4.2.1.96</ecNumber>
    </recommendedName>
</protein>
<keyword evidence="5 6" id="KW-0456">Lyase</keyword>
<dbReference type="NCBIfam" id="NF002017">
    <property type="entry name" value="PRK00823.1-2"/>
    <property type="match status" value="1"/>
</dbReference>
<dbReference type="GO" id="GO:0008124">
    <property type="term" value="F:4-alpha-hydroxytetrahydrobiopterin dehydratase activity"/>
    <property type="evidence" value="ECO:0007669"/>
    <property type="project" value="UniProtKB-EC"/>
</dbReference>
<dbReference type="InterPro" id="IPR036428">
    <property type="entry name" value="PCD_sf"/>
</dbReference>
<evidence type="ECO:0000256" key="1">
    <source>
        <dbReference type="ARBA" id="ARBA00001554"/>
    </source>
</evidence>
<dbReference type="PANTHER" id="PTHR12599">
    <property type="entry name" value="PTERIN-4-ALPHA-CARBINOLAMINE DEHYDRATASE"/>
    <property type="match status" value="1"/>
</dbReference>
<accession>A0AAU4K5Y9</accession>
<dbReference type="Gene3D" id="3.30.1360.20">
    <property type="entry name" value="Transcriptional coactivator/pterin dehydratase"/>
    <property type="match status" value="1"/>
</dbReference>
<evidence type="ECO:0000256" key="2">
    <source>
        <dbReference type="ARBA" id="ARBA00006472"/>
    </source>
</evidence>
<name>A0AAU4K5Y9_9NOCA</name>
<dbReference type="SUPFAM" id="SSF55248">
    <property type="entry name" value="PCD-like"/>
    <property type="match status" value="1"/>
</dbReference>
<gene>
    <name evidence="6" type="ORF">OG579_06085</name>
</gene>